<gene>
    <name evidence="2" type="ORF">ACFO8L_31785</name>
</gene>
<protein>
    <submittedName>
        <fullName evidence="2">Amidase</fullName>
    </submittedName>
</protein>
<dbReference type="EMBL" id="JBHSFN010000025">
    <property type="protein sequence ID" value="MFC4590715.1"/>
    <property type="molecule type" value="Genomic_DNA"/>
</dbReference>
<dbReference type="InterPro" id="IPR020556">
    <property type="entry name" value="Amidase_CS"/>
</dbReference>
<evidence type="ECO:0000313" key="3">
    <source>
        <dbReference type="Proteomes" id="UP001595891"/>
    </source>
</evidence>
<dbReference type="Gene3D" id="3.90.1300.10">
    <property type="entry name" value="Amidase signature (AS) domain"/>
    <property type="match status" value="1"/>
</dbReference>
<dbReference type="PROSITE" id="PS00571">
    <property type="entry name" value="AMIDASES"/>
    <property type="match status" value="1"/>
</dbReference>
<proteinExistence type="predicted"/>
<dbReference type="RefSeq" id="WP_262845268.1">
    <property type="nucleotide sequence ID" value="NZ_JANZYP010000037.1"/>
</dbReference>
<accession>A0ABV9EM84</accession>
<evidence type="ECO:0000259" key="1">
    <source>
        <dbReference type="Pfam" id="PF01425"/>
    </source>
</evidence>
<dbReference type="InterPro" id="IPR052739">
    <property type="entry name" value="FAAH2"/>
</dbReference>
<dbReference type="InterPro" id="IPR036928">
    <property type="entry name" value="AS_sf"/>
</dbReference>
<dbReference type="InterPro" id="IPR023631">
    <property type="entry name" value="Amidase_dom"/>
</dbReference>
<reference evidence="3" key="1">
    <citation type="journal article" date="2019" name="Int. J. Syst. Evol. Microbiol.">
        <title>The Global Catalogue of Microorganisms (GCM) 10K type strain sequencing project: providing services to taxonomists for standard genome sequencing and annotation.</title>
        <authorList>
            <consortium name="The Broad Institute Genomics Platform"/>
            <consortium name="The Broad Institute Genome Sequencing Center for Infectious Disease"/>
            <person name="Wu L."/>
            <person name="Ma J."/>
        </authorList>
    </citation>
    <scope>NUCLEOTIDE SEQUENCE [LARGE SCALE GENOMIC DNA]</scope>
    <source>
        <strain evidence="3">CCUG 49560</strain>
    </source>
</reference>
<sequence length="471" mass="49282">MVRRLWEMGAGELARLVREREVSSREVVQAHLERIGEVNASVNAVTVVLAEEALAAADAADRALRSGATAGPLCGVPMTIKENIDVAGSATTLGIAALRDAAAPADAPHIAELRAAGAIPIARTNMPEFGMRWHTDNALRGATLNPWSADHTPGGSSGGDAAAVATGMAPLGMGNDGAGSLRWPAQCCGVAALKPSLGRVAQGGAPGQPAPFAFQLLGVHGPIARRVGDLRLAFENMCGRSGGDPWYAPVSVEQPPVAMPIRVAVVLDPDGSGVDPHVADAVRRAAGLLADAGYLVEEHQPPDLVRGGEIFTQIMSNHGRVHEVQPPVEGIASEGFVRFWAAYHPSWTEAAGKPAFDPMMERAMIARAWSAWMDRTPLILAPICARPAFQVGADLDPDWLSGWPAALRMSVVVNLLGLPSVAVPTGHAGGLPQAVQIIGPRFREDLCLTAATTIERHTPPTTPTDPARLTT</sequence>
<dbReference type="PANTHER" id="PTHR43372:SF4">
    <property type="entry name" value="FATTY-ACID AMIDE HYDROLASE 2"/>
    <property type="match status" value="1"/>
</dbReference>
<dbReference type="SUPFAM" id="SSF75304">
    <property type="entry name" value="Amidase signature (AS) enzymes"/>
    <property type="match status" value="1"/>
</dbReference>
<dbReference type="NCBIfam" id="NF005687">
    <property type="entry name" value="PRK07487.1"/>
    <property type="match status" value="1"/>
</dbReference>
<evidence type="ECO:0000313" key="2">
    <source>
        <dbReference type="EMBL" id="MFC4590715.1"/>
    </source>
</evidence>
<name>A0ABV9EM84_9ACTN</name>
<feature type="domain" description="Amidase" evidence="1">
    <location>
        <begin position="26"/>
        <end position="448"/>
    </location>
</feature>
<dbReference type="Pfam" id="PF01425">
    <property type="entry name" value="Amidase"/>
    <property type="match status" value="1"/>
</dbReference>
<keyword evidence="3" id="KW-1185">Reference proteome</keyword>
<comment type="caution">
    <text evidence="2">The sequence shown here is derived from an EMBL/GenBank/DDBJ whole genome shotgun (WGS) entry which is preliminary data.</text>
</comment>
<organism evidence="2 3">
    <name type="scientific">Sphaerisporangium corydalis</name>
    <dbReference type="NCBI Taxonomy" id="1441875"/>
    <lineage>
        <taxon>Bacteria</taxon>
        <taxon>Bacillati</taxon>
        <taxon>Actinomycetota</taxon>
        <taxon>Actinomycetes</taxon>
        <taxon>Streptosporangiales</taxon>
        <taxon>Streptosporangiaceae</taxon>
        <taxon>Sphaerisporangium</taxon>
    </lineage>
</organism>
<dbReference type="Proteomes" id="UP001595891">
    <property type="component" value="Unassembled WGS sequence"/>
</dbReference>
<dbReference type="PANTHER" id="PTHR43372">
    <property type="entry name" value="FATTY-ACID AMIDE HYDROLASE"/>
    <property type="match status" value="1"/>
</dbReference>